<dbReference type="Pfam" id="PF21350">
    <property type="entry name" value="Cas6_I-A"/>
    <property type="match status" value="1"/>
</dbReference>
<dbReference type="EMBL" id="CP000386">
    <property type="protein sequence ID" value="ABG03248.1"/>
    <property type="molecule type" value="Genomic_DNA"/>
</dbReference>
<evidence type="ECO:0000256" key="4">
    <source>
        <dbReference type="PIRNR" id="PIRNR005054"/>
    </source>
</evidence>
<protein>
    <recommendedName>
        <fullName evidence="4">CRISPR-associated endoribonuclease</fullName>
    </recommendedName>
</protein>
<gene>
    <name evidence="8" type="ordered locus">Rxyl_0271</name>
</gene>
<evidence type="ECO:0000259" key="7">
    <source>
        <dbReference type="Pfam" id="PF01881"/>
    </source>
</evidence>
<evidence type="ECO:0000256" key="6">
    <source>
        <dbReference type="PIRSR" id="PIRSR005054-50"/>
    </source>
</evidence>
<organism evidence="8 9">
    <name type="scientific">Rubrobacter xylanophilus (strain DSM 9941 / JCM 11954 / NBRC 16129 / PRD-1)</name>
    <dbReference type="NCBI Taxonomy" id="266117"/>
    <lineage>
        <taxon>Bacteria</taxon>
        <taxon>Bacillati</taxon>
        <taxon>Actinomycetota</taxon>
        <taxon>Rubrobacteria</taxon>
        <taxon>Rubrobacterales</taxon>
        <taxon>Rubrobacteraceae</taxon>
        <taxon>Rubrobacter</taxon>
    </lineage>
</organism>
<accession>Q1AZD0</accession>
<evidence type="ECO:0000256" key="3">
    <source>
        <dbReference type="ARBA" id="ARBA00023118"/>
    </source>
</evidence>
<dbReference type="eggNOG" id="COG1583">
    <property type="taxonomic scope" value="Bacteria"/>
</dbReference>
<evidence type="ECO:0000313" key="9">
    <source>
        <dbReference type="Proteomes" id="UP000006637"/>
    </source>
</evidence>
<keyword evidence="2" id="KW-0694">RNA-binding</keyword>
<sequence>MRLKIVLSGERGHLHLPLQYNSAVQGFIYANLSRTLADRLHNRGHTYGQRRFKLFTFSRLFGRREAGEGGISFRGPVRLYLGSAEAEVLGSLAEHLLRRPETRLGKTRCLVEEVGVEPEPEVEDGRPLLVRALSPITAYTTLATPEGRKKTYYYSPQEEEWGVAILENIKRKVAALGWAADAEEDLREAYVRPRRVRSSDQKVLRFKGTVVKGWMGLYELKMPEPYFRLAYDTGLGSKNSQGFGMIALPHPTEGRKR</sequence>
<dbReference type="NCBIfam" id="TIGR01877">
    <property type="entry name" value="cas_cas6"/>
    <property type="match status" value="1"/>
</dbReference>
<comment type="similarity">
    <text evidence="1 4">Belongs to the CRISPR-associated protein Cas6/Cse3/CasE family.</text>
</comment>
<reference evidence="8 9" key="1">
    <citation type="submission" date="2006-06" db="EMBL/GenBank/DDBJ databases">
        <title>Complete sequence of Rubrobacter xylanophilus DSM 9941.</title>
        <authorList>
            <consortium name="US DOE Joint Genome Institute"/>
            <person name="Copeland A."/>
            <person name="Lucas S."/>
            <person name="Lapidus A."/>
            <person name="Barry K."/>
            <person name="Detter J.C."/>
            <person name="Glavina del Rio T."/>
            <person name="Hammon N."/>
            <person name="Israni S."/>
            <person name="Dalin E."/>
            <person name="Tice H."/>
            <person name="Pitluck S."/>
            <person name="Munk A.C."/>
            <person name="Brettin T."/>
            <person name="Bruce D."/>
            <person name="Han C."/>
            <person name="Tapia R."/>
            <person name="Gilna P."/>
            <person name="Schmutz J."/>
            <person name="Larimer F."/>
            <person name="Land M."/>
            <person name="Hauser L."/>
            <person name="Kyrpides N."/>
            <person name="Lykidis A."/>
            <person name="da Costa M.S."/>
            <person name="Rainey F.A."/>
            <person name="Empadinhas N."/>
            <person name="Jolivet E."/>
            <person name="Battista J.R."/>
            <person name="Richardson P."/>
        </authorList>
    </citation>
    <scope>NUCLEOTIDE SEQUENCE [LARGE SCALE GENOMIC DNA]</scope>
    <source>
        <strain evidence="9">DSM 9941 / NBRC 16129 / PRD-1</strain>
    </source>
</reference>
<dbReference type="InterPro" id="IPR010156">
    <property type="entry name" value="CRISPR-assoc_prot_Cas6"/>
</dbReference>
<dbReference type="Gene3D" id="3.30.70.1900">
    <property type="match status" value="1"/>
</dbReference>
<dbReference type="PANTHER" id="PTHR36984">
    <property type="entry name" value="CRISPR-ASSOCIATED ENDORIBONUCLEASE CAS6 1"/>
    <property type="match status" value="1"/>
</dbReference>
<evidence type="ECO:0000313" key="8">
    <source>
        <dbReference type="EMBL" id="ABG03248.1"/>
    </source>
</evidence>
<dbReference type="PANTHER" id="PTHR36984:SF1">
    <property type="entry name" value="CRISPR-ASSOCIATED ENDORIBONUCLEASE CAS6 1"/>
    <property type="match status" value="1"/>
</dbReference>
<comment type="function">
    <text evidence="4">CRISPR (clustered regularly interspaced short palindromic repeat), is an adaptive immune system that provides protection against mobile genetic elements (viruses, transposable elements and conjugative plasmids). CRISPR clusters contain sequences complementary to antecedent mobile elements and target invading nucleic acids. CRISPR clusters are transcribed and processed into CRISPR RNA (crRNA).</text>
</comment>
<dbReference type="KEGG" id="rxy:Rxyl_0271"/>
<keyword evidence="9" id="KW-1185">Reference proteome</keyword>
<evidence type="ECO:0000256" key="1">
    <source>
        <dbReference type="ARBA" id="ARBA00005937"/>
    </source>
</evidence>
<dbReference type="GO" id="GO:0003723">
    <property type="term" value="F:RNA binding"/>
    <property type="evidence" value="ECO:0007669"/>
    <property type="project" value="UniProtKB-KW"/>
</dbReference>
<evidence type="ECO:0000256" key="2">
    <source>
        <dbReference type="ARBA" id="ARBA00022884"/>
    </source>
</evidence>
<dbReference type="AlphaFoldDB" id="Q1AZD0"/>
<dbReference type="InterPro" id="IPR045747">
    <property type="entry name" value="CRISPR-assoc_prot_Cas6_N_sf"/>
</dbReference>
<dbReference type="RefSeq" id="WP_011563266.1">
    <property type="nucleotide sequence ID" value="NC_008148.1"/>
</dbReference>
<dbReference type="CDD" id="cd21140">
    <property type="entry name" value="Cas6_I-like"/>
    <property type="match status" value="1"/>
</dbReference>
<dbReference type="PhylomeDB" id="Q1AZD0"/>
<evidence type="ECO:0000256" key="5">
    <source>
        <dbReference type="PIRSR" id="PIRSR005054-1"/>
    </source>
</evidence>
<feature type="active site" description="Proton donor" evidence="6">
    <location>
        <position position="41"/>
    </location>
</feature>
<dbReference type="Proteomes" id="UP000006637">
    <property type="component" value="Chromosome"/>
</dbReference>
<dbReference type="InterPro" id="IPR049435">
    <property type="entry name" value="Cas_Cas6_C"/>
</dbReference>
<dbReference type="Gene3D" id="3.30.70.1890">
    <property type="match status" value="1"/>
</dbReference>
<dbReference type="STRING" id="266117.Rxyl_0271"/>
<feature type="domain" description="CRISPR associated protein Cas6 C-terminal" evidence="7">
    <location>
        <begin position="119"/>
        <end position="247"/>
    </location>
</feature>
<feature type="active site" description="Proton acceptor" evidence="6">
    <location>
        <position position="29"/>
    </location>
</feature>
<dbReference type="GO" id="GO:0051607">
    <property type="term" value="P:defense response to virus"/>
    <property type="evidence" value="ECO:0007669"/>
    <property type="project" value="UniProtKB-KW"/>
</dbReference>
<dbReference type="HOGENOM" id="CLU_089858_2_0_11"/>
<keyword evidence="3" id="KW-0051">Antiviral defense</keyword>
<proteinExistence type="inferred from homology"/>
<dbReference type="PIRSF" id="PIRSF005054">
    <property type="entry name" value="PF1131"/>
    <property type="match status" value="1"/>
</dbReference>
<name>Q1AZD0_RUBXD</name>
<feature type="site" description="Transition state stabilizer" evidence="5">
    <location>
        <position position="53"/>
    </location>
</feature>
<dbReference type="Pfam" id="PF01881">
    <property type="entry name" value="Cas_Cas6_C"/>
    <property type="match status" value="1"/>
</dbReference>
<dbReference type="GO" id="GO:0016788">
    <property type="term" value="F:hydrolase activity, acting on ester bonds"/>
    <property type="evidence" value="ECO:0007669"/>
    <property type="project" value="InterPro"/>
</dbReference>
<dbReference type="OrthoDB" id="9797488at2"/>